<sequence>MGRPGNPCRAVFVLPQGMAIPHARLCLPLHRSRRKVPASPSPAGSAGVMPKSSWVHAREMLLLHFLPEKRHSFGRRPRRAGNASRRNGCQQQRGGTLLNASPNDLALIAVMRRYFLLKDEANALKQRMEAARKDAGEGIDRFYDPRLNAAHADDILAWHRLRKEQEELMNLAARWGRGGSIEDYPVETERPAETVHMLGIHAVTD</sequence>
<protein>
    <submittedName>
        <fullName evidence="2">Uncharacterized protein</fullName>
    </submittedName>
</protein>
<evidence type="ECO:0000256" key="1">
    <source>
        <dbReference type="SAM" id="MobiDB-lite"/>
    </source>
</evidence>
<dbReference type="HOGENOM" id="CLU_1336782_0_0_5"/>
<dbReference type="PATRIC" id="fig|1185652.3.peg.1467"/>
<dbReference type="AlphaFoldDB" id="I3X296"/>
<accession>I3X296</accession>
<evidence type="ECO:0000313" key="2">
    <source>
        <dbReference type="EMBL" id="AFL50002.1"/>
    </source>
</evidence>
<proteinExistence type="predicted"/>
<dbReference type="EMBL" id="CP003563">
    <property type="protein sequence ID" value="AFL50002.1"/>
    <property type="molecule type" value="Genomic_DNA"/>
</dbReference>
<evidence type="ECO:0000313" key="3">
    <source>
        <dbReference type="Proteomes" id="UP000006180"/>
    </source>
</evidence>
<dbReference type="Proteomes" id="UP000006180">
    <property type="component" value="Chromosome"/>
</dbReference>
<dbReference type="KEGG" id="sfd:USDA257_c14120"/>
<name>I3X296_SINF2</name>
<gene>
    <name evidence="2" type="ORF">USDA257_c14120</name>
</gene>
<organism evidence="2 3">
    <name type="scientific">Sinorhizobium fredii (strain USDA 257)</name>
    <dbReference type="NCBI Taxonomy" id="1185652"/>
    <lineage>
        <taxon>Bacteria</taxon>
        <taxon>Pseudomonadati</taxon>
        <taxon>Pseudomonadota</taxon>
        <taxon>Alphaproteobacteria</taxon>
        <taxon>Hyphomicrobiales</taxon>
        <taxon>Rhizobiaceae</taxon>
        <taxon>Sinorhizobium/Ensifer group</taxon>
        <taxon>Sinorhizobium</taxon>
    </lineage>
</organism>
<reference evidence="2 3" key="1">
    <citation type="journal article" date="2012" name="J. Bacteriol.">
        <title>Complete genome sequence of the broad-host-range strain Sinorhizobium fredii USDA257.</title>
        <authorList>
            <person name="Schuldes J."/>
            <person name="Rodriguez Orbegoso M."/>
            <person name="Schmeisser C."/>
            <person name="Krishnan H.B."/>
            <person name="Daniel R."/>
            <person name="Streit W.R."/>
        </authorList>
    </citation>
    <scope>NUCLEOTIDE SEQUENCE [LARGE SCALE GENOMIC DNA]</scope>
    <source>
        <strain evidence="2 3">USDA 257</strain>
    </source>
</reference>
<feature type="region of interest" description="Disordered" evidence="1">
    <location>
        <begin position="73"/>
        <end position="97"/>
    </location>
</feature>
<dbReference type="eggNOG" id="ENOG5031C18">
    <property type="taxonomic scope" value="Bacteria"/>
</dbReference>